<proteinExistence type="predicted"/>
<dbReference type="InterPro" id="IPR049450">
    <property type="entry name" value="ACOT8-like_C"/>
</dbReference>
<dbReference type="PANTHER" id="PTHR38110">
    <property type="entry name" value="CHROMOSOME 23, WHOLE GENOME SHOTGUN SEQUENCE"/>
    <property type="match status" value="1"/>
</dbReference>
<dbReference type="PANTHER" id="PTHR38110:SF1">
    <property type="entry name" value="THIOESTERASE DOMAIN-CONTAINING PROTEIN"/>
    <property type="match status" value="1"/>
</dbReference>
<accession>A0ABS4QAQ1</accession>
<dbReference type="EMBL" id="JAGGMR010000001">
    <property type="protein sequence ID" value="MBP2188777.1"/>
    <property type="molecule type" value="Genomic_DNA"/>
</dbReference>
<dbReference type="InterPro" id="IPR029069">
    <property type="entry name" value="HotDog_dom_sf"/>
</dbReference>
<feature type="domain" description="Acyl-CoA thioesterase-like C-terminal" evidence="3">
    <location>
        <begin position="167"/>
        <end position="295"/>
    </location>
</feature>
<keyword evidence="5" id="KW-1185">Reference proteome</keyword>
<dbReference type="InterPro" id="IPR042171">
    <property type="entry name" value="Acyl-CoA_hotdog"/>
</dbReference>
<sequence>MPELTAELAGDRREAEPMEQTGAAPFSRVCALTELGAPGRYAGVIDKIWTIGKKVHGGTMVAGSAAAATTFLRGTDPALAEMSPISASSDFLGAPEPGEVEYQVSIRKVGRQICLADAELVQHGRTCVRTAFTFGHIDDIAPLYAYEHSDMPAEPPADALGYGPDSPMGSIVHVGQGAQVFIDREWARFLDGKQGEPRLRLWMRPFDGDQADPDVAMYFAMMAADMSPPVPMNLGHFGWAPTVQMTTYLRRRPAPGWLRVIATSQEVGGRMFDEDQLILDSTGAVVAQSRQLALMPLPR</sequence>
<name>A0ABS4QAQ1_9NOCA</name>
<dbReference type="Pfam" id="PF20789">
    <property type="entry name" value="4HBT_3C"/>
    <property type="match status" value="1"/>
</dbReference>
<reference evidence="4 5" key="1">
    <citation type="submission" date="2021-03" db="EMBL/GenBank/DDBJ databases">
        <title>Sequencing the genomes of 1000 actinobacteria strains.</title>
        <authorList>
            <person name="Klenk H.-P."/>
        </authorList>
    </citation>
    <scope>NUCLEOTIDE SEQUENCE [LARGE SCALE GENOMIC DNA]</scope>
    <source>
        <strain evidence="4 5">DSM 45516</strain>
    </source>
</reference>
<dbReference type="Gene3D" id="2.40.160.210">
    <property type="entry name" value="Acyl-CoA thioesterase, double hotdog domain"/>
    <property type="match status" value="1"/>
</dbReference>
<dbReference type="InterPro" id="IPR052389">
    <property type="entry name" value="Sec_Metab_Biosynth-Assoc"/>
</dbReference>
<dbReference type="InterPro" id="IPR049449">
    <property type="entry name" value="TesB_ACOT8-like_N"/>
</dbReference>
<dbReference type="Pfam" id="PF13622">
    <property type="entry name" value="4HBT_3"/>
    <property type="match status" value="1"/>
</dbReference>
<feature type="domain" description="Acyl-CoA thioesterase-like N-terminal HotDog" evidence="2">
    <location>
        <begin position="47"/>
        <end position="135"/>
    </location>
</feature>
<evidence type="ECO:0000259" key="2">
    <source>
        <dbReference type="Pfam" id="PF13622"/>
    </source>
</evidence>
<evidence type="ECO:0000259" key="3">
    <source>
        <dbReference type="Pfam" id="PF20789"/>
    </source>
</evidence>
<protein>
    <submittedName>
        <fullName evidence="4">Acyl-CoA thioesterase</fullName>
    </submittedName>
</protein>
<evidence type="ECO:0000313" key="5">
    <source>
        <dbReference type="Proteomes" id="UP001519325"/>
    </source>
</evidence>
<evidence type="ECO:0000313" key="4">
    <source>
        <dbReference type="EMBL" id="MBP2188777.1"/>
    </source>
</evidence>
<comment type="caution">
    <text evidence="4">The sequence shown here is derived from an EMBL/GenBank/DDBJ whole genome shotgun (WGS) entry which is preliminary data.</text>
</comment>
<feature type="region of interest" description="Disordered" evidence="1">
    <location>
        <begin position="1"/>
        <end position="22"/>
    </location>
</feature>
<organism evidence="4 5">
    <name type="scientific">Nocardia goodfellowii</name>
    <dbReference type="NCBI Taxonomy" id="882446"/>
    <lineage>
        <taxon>Bacteria</taxon>
        <taxon>Bacillati</taxon>
        <taxon>Actinomycetota</taxon>
        <taxon>Actinomycetes</taxon>
        <taxon>Mycobacteriales</taxon>
        <taxon>Nocardiaceae</taxon>
        <taxon>Nocardia</taxon>
    </lineage>
</organism>
<dbReference type="SUPFAM" id="SSF54637">
    <property type="entry name" value="Thioesterase/thiol ester dehydrase-isomerase"/>
    <property type="match status" value="2"/>
</dbReference>
<dbReference type="Proteomes" id="UP001519325">
    <property type="component" value="Unassembled WGS sequence"/>
</dbReference>
<evidence type="ECO:0000256" key="1">
    <source>
        <dbReference type="SAM" id="MobiDB-lite"/>
    </source>
</evidence>
<gene>
    <name evidence="4" type="ORF">BJ987_001678</name>
</gene>